<dbReference type="SMART" id="SM01381">
    <property type="entry name" value="7TM_GPCR_Srsx"/>
    <property type="match status" value="1"/>
</dbReference>
<feature type="transmembrane region" description="Helical" evidence="9">
    <location>
        <begin position="198"/>
        <end position="222"/>
    </location>
</feature>
<gene>
    <name evidence="11" type="primary">Or52n2_0</name>
    <name evidence="11" type="ORF">GTO92_0006644</name>
</gene>
<evidence type="ECO:0000256" key="3">
    <source>
        <dbReference type="ARBA" id="ARBA00022692"/>
    </source>
</evidence>
<dbReference type="PROSITE" id="PS00237">
    <property type="entry name" value="G_PROTEIN_RECEP_F1_1"/>
    <property type="match status" value="1"/>
</dbReference>
<evidence type="ECO:0000313" key="12">
    <source>
        <dbReference type="Proteomes" id="UP001166052"/>
    </source>
</evidence>
<keyword evidence="5 9" id="KW-1133">Transmembrane helix</keyword>
<feature type="transmembrane region" description="Helical" evidence="9">
    <location>
        <begin position="24"/>
        <end position="49"/>
    </location>
</feature>
<name>A0ABS2YXC6_POLSE</name>
<proteinExistence type="inferred from homology"/>
<organism evidence="11 12">
    <name type="scientific">Polypterus senegalus</name>
    <name type="common">Senegal bichir</name>
    <dbReference type="NCBI Taxonomy" id="55291"/>
    <lineage>
        <taxon>Eukaryota</taxon>
        <taxon>Metazoa</taxon>
        <taxon>Chordata</taxon>
        <taxon>Craniata</taxon>
        <taxon>Vertebrata</taxon>
        <taxon>Euteleostomi</taxon>
        <taxon>Actinopterygii</taxon>
        <taxon>Polypteriformes</taxon>
        <taxon>Polypteridae</taxon>
        <taxon>Polypterus</taxon>
    </lineage>
</organism>
<keyword evidence="12" id="KW-1185">Reference proteome</keyword>
<keyword evidence="2 9" id="KW-0716">Sensory transduction</keyword>
<keyword evidence="3 8" id="KW-0812">Transmembrane</keyword>
<keyword evidence="4 9" id="KW-0552">Olfaction</keyword>
<evidence type="ECO:0000256" key="4">
    <source>
        <dbReference type="ARBA" id="ARBA00022725"/>
    </source>
</evidence>
<keyword evidence="8" id="KW-0297">G-protein coupled receptor</keyword>
<dbReference type="Pfam" id="PF13853">
    <property type="entry name" value="7tm_4"/>
    <property type="match status" value="1"/>
</dbReference>
<protein>
    <recommendedName>
        <fullName evidence="9">Olfactory receptor</fullName>
    </recommendedName>
</protein>
<dbReference type="EMBL" id="JAAWVN010008989">
    <property type="protein sequence ID" value="MBN3290632.1"/>
    <property type="molecule type" value="Genomic_DNA"/>
</dbReference>
<dbReference type="PANTHER" id="PTHR26450">
    <property type="entry name" value="OLFACTORY RECEPTOR 56B1-RELATED"/>
    <property type="match status" value="1"/>
</dbReference>
<evidence type="ECO:0000256" key="7">
    <source>
        <dbReference type="ARBA" id="ARBA00023224"/>
    </source>
</evidence>
<feature type="non-terminal residue" evidence="11">
    <location>
        <position position="317"/>
    </location>
</feature>
<sequence length="317" mass="35696">MQSFNTSLSTPDFFLNGFIGLEVYFLWLSIAYIVIFSFACAVNITLICVVKLEQNLHTPMYIFLCVLAVIDIGGCVSTIPKILQITIFNDRAISFHVCFLQMFFVLFLSAMESGVLAVMAYDRYVAICNPLRYTSILTPATITKILLVVFLRCIVLTGMFPVLASRLPYCLSTDVPQCYCDHIPVARLSCADITLNNIYGLCVAFLVVGMDLMYISFTYIMIIRAVLKLASKTARVKAFSTCGPHFTVILYIYTSSLLTYLINRFGQNQSQQLVVITTTLYLILPSILNPVIYAARNKEIREGFIKLFLKKTTHSIK</sequence>
<evidence type="ECO:0000256" key="9">
    <source>
        <dbReference type="RuleBase" id="RU363047"/>
    </source>
</evidence>
<feature type="transmembrane region" description="Helical" evidence="9">
    <location>
        <begin position="99"/>
        <end position="121"/>
    </location>
</feature>
<evidence type="ECO:0000256" key="6">
    <source>
        <dbReference type="ARBA" id="ARBA00023136"/>
    </source>
</evidence>
<evidence type="ECO:0000256" key="5">
    <source>
        <dbReference type="ARBA" id="ARBA00022989"/>
    </source>
</evidence>
<keyword evidence="6 9" id="KW-0472">Membrane</keyword>
<feature type="domain" description="G-protein coupled receptors family 1 profile" evidence="10">
    <location>
        <begin position="42"/>
        <end position="293"/>
    </location>
</feature>
<evidence type="ECO:0000256" key="8">
    <source>
        <dbReference type="RuleBase" id="RU000688"/>
    </source>
</evidence>
<keyword evidence="9" id="KW-1003">Cell membrane</keyword>
<feature type="transmembrane region" description="Helical" evidence="9">
    <location>
        <begin position="61"/>
        <end position="79"/>
    </location>
</feature>
<comment type="caution">
    <text evidence="11">The sequence shown here is derived from an EMBL/GenBank/DDBJ whole genome shotgun (WGS) entry which is preliminary data.</text>
</comment>
<dbReference type="PRINTS" id="PR00245">
    <property type="entry name" value="OLFACTORYR"/>
</dbReference>
<keyword evidence="8" id="KW-0675">Receptor</keyword>
<dbReference type="Proteomes" id="UP001166052">
    <property type="component" value="Unassembled WGS sequence"/>
</dbReference>
<accession>A0ABS2YXC6</accession>
<dbReference type="PROSITE" id="PS50262">
    <property type="entry name" value="G_PROTEIN_RECEP_F1_2"/>
    <property type="match status" value="1"/>
</dbReference>
<dbReference type="InterPro" id="IPR000276">
    <property type="entry name" value="GPCR_Rhodpsn"/>
</dbReference>
<feature type="transmembrane region" description="Helical" evidence="9">
    <location>
        <begin position="142"/>
        <end position="164"/>
    </location>
</feature>
<evidence type="ECO:0000256" key="1">
    <source>
        <dbReference type="ARBA" id="ARBA00004141"/>
    </source>
</evidence>
<evidence type="ECO:0000313" key="11">
    <source>
        <dbReference type="EMBL" id="MBN3290632.1"/>
    </source>
</evidence>
<feature type="transmembrane region" description="Helical" evidence="9">
    <location>
        <begin position="234"/>
        <end position="253"/>
    </location>
</feature>
<comment type="subcellular location">
    <subcellularLocation>
        <location evidence="9">Cell membrane</location>
        <topology evidence="9">Multi-pass membrane protein</topology>
    </subcellularLocation>
    <subcellularLocation>
        <location evidence="1">Membrane</location>
        <topology evidence="1">Multi-pass membrane protein</topology>
    </subcellularLocation>
</comment>
<dbReference type="Gene3D" id="1.20.1070.10">
    <property type="entry name" value="Rhodopsin 7-helix transmembrane proteins"/>
    <property type="match status" value="1"/>
</dbReference>
<feature type="non-terminal residue" evidence="11">
    <location>
        <position position="1"/>
    </location>
</feature>
<dbReference type="InterPro" id="IPR050402">
    <property type="entry name" value="OR51/52/56-like"/>
</dbReference>
<keyword evidence="7 8" id="KW-0807">Transducer</keyword>
<feature type="transmembrane region" description="Helical" evidence="9">
    <location>
        <begin position="273"/>
        <end position="295"/>
    </location>
</feature>
<dbReference type="InterPro" id="IPR000725">
    <property type="entry name" value="Olfact_rcpt"/>
</dbReference>
<dbReference type="PANTHER" id="PTHR26450:SF87">
    <property type="entry name" value="OLFACTORY RECEPTOR 51F2"/>
    <property type="match status" value="1"/>
</dbReference>
<dbReference type="InterPro" id="IPR017452">
    <property type="entry name" value="GPCR_Rhodpsn_7TM"/>
</dbReference>
<reference evidence="11" key="1">
    <citation type="journal article" date="2021" name="Cell">
        <title>Tracing the genetic footprints of vertebrate landing in non-teleost ray-finned fishes.</title>
        <authorList>
            <person name="Bi X."/>
            <person name="Wang K."/>
            <person name="Yang L."/>
            <person name="Pan H."/>
            <person name="Jiang H."/>
            <person name="Wei Q."/>
            <person name="Fang M."/>
            <person name="Yu H."/>
            <person name="Zhu C."/>
            <person name="Cai Y."/>
            <person name="He Y."/>
            <person name="Gan X."/>
            <person name="Zeng H."/>
            <person name="Yu D."/>
            <person name="Zhu Y."/>
            <person name="Jiang H."/>
            <person name="Qiu Q."/>
            <person name="Yang H."/>
            <person name="Zhang Y.E."/>
            <person name="Wang W."/>
            <person name="Zhu M."/>
            <person name="He S."/>
            <person name="Zhang G."/>
        </authorList>
    </citation>
    <scope>NUCLEOTIDE SEQUENCE</scope>
    <source>
        <strain evidence="11">Bchr_001</strain>
    </source>
</reference>
<comment type="similarity">
    <text evidence="8">Belongs to the G-protein coupled receptor 1 family.</text>
</comment>
<evidence type="ECO:0000259" key="10">
    <source>
        <dbReference type="PROSITE" id="PS50262"/>
    </source>
</evidence>
<dbReference type="PRINTS" id="PR00237">
    <property type="entry name" value="GPCRRHODOPSN"/>
</dbReference>
<dbReference type="SUPFAM" id="SSF81321">
    <property type="entry name" value="Family A G protein-coupled receptor-like"/>
    <property type="match status" value="1"/>
</dbReference>
<evidence type="ECO:0000256" key="2">
    <source>
        <dbReference type="ARBA" id="ARBA00022606"/>
    </source>
</evidence>